<proteinExistence type="predicted"/>
<organism evidence="2 3">
    <name type="scientific">Rhizobium etli</name>
    <dbReference type="NCBI Taxonomy" id="29449"/>
    <lineage>
        <taxon>Bacteria</taxon>
        <taxon>Pseudomonadati</taxon>
        <taxon>Pseudomonadota</taxon>
        <taxon>Alphaproteobacteria</taxon>
        <taxon>Hyphomicrobiales</taxon>
        <taxon>Rhizobiaceae</taxon>
        <taxon>Rhizobium/Agrobacterium group</taxon>
        <taxon>Rhizobium</taxon>
    </lineage>
</organism>
<accession>A0AAN1EKM5</accession>
<feature type="region of interest" description="Disordered" evidence="1">
    <location>
        <begin position="222"/>
        <end position="259"/>
    </location>
</feature>
<name>A0AAN1EKM5_RHIET</name>
<sequence length="259" mass="30788">MKPTRAVKILKEEASKRLGAAERFRRYIQDLRHRQRMKDERDRRRKWLLALLLAMLESKPAQAFFPVVFAEPDPAYQKRQPQPTKKSEKNVAADDPRTDDERRYLYDYAPRRGEEHLEVYDGLTYSDIIAKNKIYRPWLFPKFEPIPGMPERYADGPVHIWTLLDHLGSDYHRPEAITALKLIVGVESHDWIDACAAEVDGLTWKDLRRQCRRRTPEMTLHEFPRSATRWRDEQRRETEERKREVDETPDDGLKPPNID</sequence>
<gene>
    <name evidence="2" type="ORF">NXC12_CH03027</name>
</gene>
<reference evidence="2 3" key="1">
    <citation type="submission" date="2017-04" db="EMBL/GenBank/DDBJ databases">
        <title>Complete genome sequences of Rhizobium genomic linages associated to common bean (phaseolus vulgaris).</title>
        <authorList>
            <person name="Santamaria R.I."/>
            <person name="Bustos P."/>
            <person name="Perez-Carrascal O."/>
            <person name="Martinez-Flores I."/>
            <person name="Juarez S."/>
            <person name="Lozano L."/>
            <person name="Miranda F."/>
            <person name="Vinuesa P."/>
            <person name="Martinez-Romero E."/>
            <person name="Cevallos M.A."/>
            <person name="Romero D."/>
            <person name="Davila G."/>
            <person name="Gonzalez V."/>
        </authorList>
    </citation>
    <scope>NUCLEOTIDE SEQUENCE [LARGE SCALE GENOMIC DNA]</scope>
    <source>
        <strain evidence="2 3">NXC12</strain>
    </source>
</reference>
<dbReference type="AlphaFoldDB" id="A0AAN1EKM5"/>
<evidence type="ECO:0000256" key="1">
    <source>
        <dbReference type="SAM" id="MobiDB-lite"/>
    </source>
</evidence>
<feature type="compositionally biased region" description="Basic and acidic residues" evidence="1">
    <location>
        <begin position="222"/>
        <end position="246"/>
    </location>
</feature>
<dbReference type="Proteomes" id="UP000194159">
    <property type="component" value="Chromosome"/>
</dbReference>
<feature type="region of interest" description="Disordered" evidence="1">
    <location>
        <begin position="75"/>
        <end position="96"/>
    </location>
</feature>
<evidence type="ECO:0000313" key="2">
    <source>
        <dbReference type="EMBL" id="ARQ11020.1"/>
    </source>
</evidence>
<evidence type="ECO:0000313" key="3">
    <source>
        <dbReference type="Proteomes" id="UP000194159"/>
    </source>
</evidence>
<feature type="compositionally biased region" description="Basic and acidic residues" evidence="1">
    <location>
        <begin position="85"/>
        <end position="96"/>
    </location>
</feature>
<dbReference type="RefSeq" id="WP_086082457.1">
    <property type="nucleotide sequence ID" value="NZ_CP020906.1"/>
</dbReference>
<protein>
    <submittedName>
        <fullName evidence="2">Uncharacterized protein</fullName>
    </submittedName>
</protein>
<dbReference type="EMBL" id="CP020906">
    <property type="protein sequence ID" value="ARQ11020.1"/>
    <property type="molecule type" value="Genomic_DNA"/>
</dbReference>